<feature type="non-terminal residue" evidence="2">
    <location>
        <position position="1"/>
    </location>
</feature>
<sequence>AIMRKPRAAVGSGHRKQAASQEGRQKRAKNNSQAKPSACDGGRGARGPHATYSRDPAAVPAWRGALHSWGHCLYRLWPGNRCGGWQRSTGAVPCSSHWC</sequence>
<protein>
    <submittedName>
        <fullName evidence="2">MUTYH isoform 32</fullName>
    </submittedName>
</protein>
<proteinExistence type="predicted"/>
<reference evidence="2" key="1">
    <citation type="submission" date="2017-12" db="EMBL/GenBank/DDBJ databases">
        <title>High-resolution comparative analysis of great ape genomes.</title>
        <authorList>
            <person name="Pollen A."/>
            <person name="Hastie A."/>
            <person name="Hormozdiari F."/>
            <person name="Dougherty M."/>
            <person name="Liu R."/>
            <person name="Chaisson M."/>
            <person name="Hoppe E."/>
            <person name="Hill C."/>
            <person name="Pang A."/>
            <person name="Hillier L."/>
            <person name="Baker C."/>
            <person name="Armstrong J."/>
            <person name="Shendure J."/>
            <person name="Paten B."/>
            <person name="Wilson R."/>
            <person name="Chao H."/>
            <person name="Schneider V."/>
            <person name="Ventura M."/>
            <person name="Kronenberg Z."/>
            <person name="Murali S."/>
            <person name="Gordon D."/>
            <person name="Cantsilieris S."/>
            <person name="Munson K."/>
            <person name="Nelson B."/>
            <person name="Raja A."/>
            <person name="Underwood J."/>
            <person name="Diekhans M."/>
            <person name="Fiddes I."/>
            <person name="Haussler D."/>
            <person name="Eichler E."/>
        </authorList>
    </citation>
    <scope>NUCLEOTIDE SEQUENCE [LARGE SCALE GENOMIC DNA]</scope>
    <source>
        <strain evidence="2">Susie</strain>
    </source>
</reference>
<feature type="region of interest" description="Disordered" evidence="1">
    <location>
        <begin position="1"/>
        <end position="54"/>
    </location>
</feature>
<evidence type="ECO:0000313" key="2">
    <source>
        <dbReference type="EMBL" id="PNJ21749.1"/>
    </source>
</evidence>
<comment type="caution">
    <text evidence="2">The sequence shown here is derived from an EMBL/GenBank/DDBJ whole genome shotgun (WGS) entry which is preliminary data.</text>
</comment>
<dbReference type="AlphaFoldDB" id="A0A2J8SLW1"/>
<feature type="compositionally biased region" description="Basic residues" evidence="1">
    <location>
        <begin position="1"/>
        <end position="17"/>
    </location>
</feature>
<dbReference type="EMBL" id="NDHI03003559">
    <property type="protein sequence ID" value="PNJ21749.1"/>
    <property type="molecule type" value="Genomic_DNA"/>
</dbReference>
<organism evidence="2">
    <name type="scientific">Pongo abelii</name>
    <name type="common">Sumatran orangutan</name>
    <name type="synonym">Pongo pygmaeus abelii</name>
    <dbReference type="NCBI Taxonomy" id="9601"/>
    <lineage>
        <taxon>Eukaryota</taxon>
        <taxon>Metazoa</taxon>
        <taxon>Chordata</taxon>
        <taxon>Craniata</taxon>
        <taxon>Vertebrata</taxon>
        <taxon>Euteleostomi</taxon>
        <taxon>Mammalia</taxon>
        <taxon>Eutheria</taxon>
        <taxon>Euarchontoglires</taxon>
        <taxon>Primates</taxon>
        <taxon>Haplorrhini</taxon>
        <taxon>Catarrhini</taxon>
        <taxon>Hominidae</taxon>
        <taxon>Pongo</taxon>
    </lineage>
</organism>
<gene>
    <name evidence="2" type="ORF">CR201_G0041890</name>
</gene>
<accession>A0A2J8SLW1</accession>
<evidence type="ECO:0000256" key="1">
    <source>
        <dbReference type="SAM" id="MobiDB-lite"/>
    </source>
</evidence>
<name>A0A2J8SLW1_PONAB</name>